<accession>A0ABU1P6U6</accession>
<protein>
    <submittedName>
        <fullName evidence="1">Uncharacterized protein</fullName>
    </submittedName>
</protein>
<reference evidence="1 2" key="1">
    <citation type="submission" date="2023-07" db="EMBL/GenBank/DDBJ databases">
        <title>Sorghum-associated microbial communities from plants grown in Nebraska, USA.</title>
        <authorList>
            <person name="Schachtman D."/>
        </authorList>
    </citation>
    <scope>NUCLEOTIDE SEQUENCE [LARGE SCALE GENOMIC DNA]</scope>
    <source>
        <strain evidence="1 2">CC258</strain>
    </source>
</reference>
<keyword evidence="2" id="KW-1185">Reference proteome</keyword>
<dbReference type="EMBL" id="JAVDSB010000030">
    <property type="protein sequence ID" value="MDR6555485.1"/>
    <property type="molecule type" value="Genomic_DNA"/>
</dbReference>
<evidence type="ECO:0000313" key="2">
    <source>
        <dbReference type="Proteomes" id="UP001267290"/>
    </source>
</evidence>
<organism evidence="1 2">
    <name type="scientific">Paenibacillus qinlingensis</name>
    <dbReference type="NCBI Taxonomy" id="1837343"/>
    <lineage>
        <taxon>Bacteria</taxon>
        <taxon>Bacillati</taxon>
        <taxon>Bacillota</taxon>
        <taxon>Bacilli</taxon>
        <taxon>Bacillales</taxon>
        <taxon>Paenibacillaceae</taxon>
        <taxon>Paenibacillus</taxon>
    </lineage>
</organism>
<proteinExistence type="predicted"/>
<name>A0ABU1P6U6_9BACL</name>
<gene>
    <name evidence="1" type="ORF">J2736_006747</name>
</gene>
<dbReference type="RefSeq" id="WP_310502807.1">
    <property type="nucleotide sequence ID" value="NZ_JAVDSB010000030.1"/>
</dbReference>
<comment type="caution">
    <text evidence="1">The sequence shown here is derived from an EMBL/GenBank/DDBJ whole genome shotgun (WGS) entry which is preliminary data.</text>
</comment>
<dbReference type="Proteomes" id="UP001267290">
    <property type="component" value="Unassembled WGS sequence"/>
</dbReference>
<sequence>MKTLLELAELEIDALEHAIRNESDMNDYICDFPKYTSKDLLYVLTSLVKENKALKAKQLRVIKRSVAV</sequence>
<evidence type="ECO:0000313" key="1">
    <source>
        <dbReference type="EMBL" id="MDR6555485.1"/>
    </source>
</evidence>